<evidence type="ECO:0000313" key="7">
    <source>
        <dbReference type="Proteomes" id="UP000027093"/>
    </source>
</evidence>
<dbReference type="GO" id="GO:0005524">
    <property type="term" value="F:ATP binding"/>
    <property type="evidence" value="ECO:0007669"/>
    <property type="project" value="UniProtKB-KW"/>
</dbReference>
<dbReference type="PANTHER" id="PTHR42788:SF13">
    <property type="entry name" value="ALIPHATIC SULFONATES IMPORT ATP-BINDING PROTEIN SSUB"/>
    <property type="match status" value="1"/>
</dbReference>
<evidence type="ECO:0000256" key="2">
    <source>
        <dbReference type="ARBA" id="ARBA00022741"/>
    </source>
</evidence>
<gene>
    <name evidence="6" type="ORF">NVIE_024160</name>
</gene>
<feature type="region of interest" description="Disordered" evidence="4">
    <location>
        <begin position="1"/>
        <end position="20"/>
    </location>
</feature>
<dbReference type="SUPFAM" id="SSF52540">
    <property type="entry name" value="P-loop containing nucleoside triphosphate hydrolases"/>
    <property type="match status" value="1"/>
</dbReference>
<feature type="domain" description="ABC transporter" evidence="5">
    <location>
        <begin position="25"/>
        <end position="262"/>
    </location>
</feature>
<dbReference type="STRING" id="926571.NVIE_024160"/>
<dbReference type="Proteomes" id="UP000027093">
    <property type="component" value="Chromosome"/>
</dbReference>
<protein>
    <submittedName>
        <fullName evidence="6">ABC uptake transporter, ATP-binding protein</fullName>
    </submittedName>
</protein>
<organism evidence="6 7">
    <name type="scientific">Nitrososphaera viennensis EN76</name>
    <dbReference type="NCBI Taxonomy" id="926571"/>
    <lineage>
        <taxon>Archaea</taxon>
        <taxon>Nitrososphaerota</taxon>
        <taxon>Nitrososphaeria</taxon>
        <taxon>Nitrososphaerales</taxon>
        <taxon>Nitrososphaeraceae</taxon>
        <taxon>Nitrososphaera</taxon>
    </lineage>
</organism>
<evidence type="ECO:0000259" key="5">
    <source>
        <dbReference type="PROSITE" id="PS50893"/>
    </source>
</evidence>
<proteinExistence type="predicted"/>
<dbReference type="InterPro" id="IPR027417">
    <property type="entry name" value="P-loop_NTPase"/>
</dbReference>
<dbReference type="InterPro" id="IPR003593">
    <property type="entry name" value="AAA+_ATPase"/>
</dbReference>
<dbReference type="AlphaFoldDB" id="A0A060HT69"/>
<accession>A0A060HT69</accession>
<keyword evidence="3 6" id="KW-0067">ATP-binding</keyword>
<name>A0A060HT69_9ARCH</name>
<dbReference type="CDD" id="cd03293">
    <property type="entry name" value="ABC_NrtD_SsuB_transporters"/>
    <property type="match status" value="1"/>
</dbReference>
<dbReference type="GO" id="GO:0016887">
    <property type="term" value="F:ATP hydrolysis activity"/>
    <property type="evidence" value="ECO:0007669"/>
    <property type="project" value="InterPro"/>
</dbReference>
<dbReference type="EMBL" id="CP007536">
    <property type="protein sequence ID" value="AIC16681.1"/>
    <property type="molecule type" value="Genomic_DNA"/>
</dbReference>
<dbReference type="RefSeq" id="WP_084790798.1">
    <property type="nucleotide sequence ID" value="NZ_CP007536.1"/>
</dbReference>
<reference evidence="6 7" key="1">
    <citation type="journal article" date="2014" name="Int. J. Syst. Evol. Microbiol.">
        <title>Nitrososphaera viennensis gen. nov., sp. nov., an aerobic and mesophilic, ammonia-oxidizing archaeon from soil and a member of the archaeal phylum Thaumarchaeota.</title>
        <authorList>
            <person name="Stieglmeier M."/>
            <person name="Klingl A."/>
            <person name="Alves R.J."/>
            <person name="Rittmann S.K."/>
            <person name="Melcher M."/>
            <person name="Leisch N."/>
            <person name="Schleper C."/>
        </authorList>
    </citation>
    <scope>NUCLEOTIDE SEQUENCE [LARGE SCALE GENOMIC DNA]</scope>
    <source>
        <strain evidence="6">EN76</strain>
    </source>
</reference>
<sequence length="284" mass="31594">MSLNEQPPQEQKEEDHHHRHNNVVLELRDVSKAFSHEGRADRHRVLDRINLDVKQGEFVTIVGPSGCGKSTLLSIVAGLDAPDSGLVSVRGESSSGGGRKAQRVVIFQEGALFPWLTVSDNVEFGLKVAGVPKESRKAAASRFIEMVQLTKFAGSYVYQLSGGMKQRVAIARALALDPQVLLMDEPFAALDVQTRDILHEQLLQIHQSTGKTVLFVTHNINEAVLLGDRIIVLSPRTGNIKKEIVVDRPRPRDIESHEISAIRRELLRELEEDFQIARSHSRQG</sequence>
<dbReference type="InterPro" id="IPR017871">
    <property type="entry name" value="ABC_transporter-like_CS"/>
</dbReference>
<keyword evidence="7" id="KW-1185">Reference proteome</keyword>
<dbReference type="PROSITE" id="PS00211">
    <property type="entry name" value="ABC_TRANSPORTER_1"/>
    <property type="match status" value="1"/>
</dbReference>
<evidence type="ECO:0000256" key="1">
    <source>
        <dbReference type="ARBA" id="ARBA00022448"/>
    </source>
</evidence>
<dbReference type="SMART" id="SM00382">
    <property type="entry name" value="AAA"/>
    <property type="match status" value="1"/>
</dbReference>
<dbReference type="OrthoDB" id="10909at2157"/>
<evidence type="ECO:0000256" key="3">
    <source>
        <dbReference type="ARBA" id="ARBA00022840"/>
    </source>
</evidence>
<dbReference type="PROSITE" id="PS50893">
    <property type="entry name" value="ABC_TRANSPORTER_2"/>
    <property type="match status" value="1"/>
</dbReference>
<keyword evidence="2" id="KW-0547">Nucleotide-binding</keyword>
<dbReference type="HOGENOM" id="CLU_000604_1_22_2"/>
<evidence type="ECO:0000313" key="6">
    <source>
        <dbReference type="EMBL" id="AIC16681.1"/>
    </source>
</evidence>
<dbReference type="Pfam" id="PF00005">
    <property type="entry name" value="ABC_tran"/>
    <property type="match status" value="1"/>
</dbReference>
<dbReference type="InterPro" id="IPR003439">
    <property type="entry name" value="ABC_transporter-like_ATP-bd"/>
</dbReference>
<dbReference type="Gene3D" id="3.40.50.300">
    <property type="entry name" value="P-loop containing nucleotide triphosphate hydrolases"/>
    <property type="match status" value="1"/>
</dbReference>
<dbReference type="GeneID" id="74947657"/>
<evidence type="ECO:0000256" key="4">
    <source>
        <dbReference type="SAM" id="MobiDB-lite"/>
    </source>
</evidence>
<keyword evidence="1" id="KW-0813">Transport</keyword>
<dbReference type="KEGG" id="nvn:NVIE_024160"/>
<dbReference type="PANTHER" id="PTHR42788">
    <property type="entry name" value="TAURINE IMPORT ATP-BINDING PROTEIN-RELATED"/>
    <property type="match status" value="1"/>
</dbReference>
<dbReference type="InterPro" id="IPR050166">
    <property type="entry name" value="ABC_transporter_ATP-bind"/>
</dbReference>